<protein>
    <submittedName>
        <fullName evidence="1">Unannotated protein</fullName>
    </submittedName>
</protein>
<dbReference type="EMBL" id="CAEZSC010000079">
    <property type="protein sequence ID" value="CAB4541460.1"/>
    <property type="molecule type" value="Genomic_DNA"/>
</dbReference>
<accession>A0A6J6BQL7</accession>
<sequence length="89" mass="9841">MSSDALAELKAQWNAVLDAVLEVDRIAWLAFFDARLVSLVGTTLTLAWQDSEKFGGQHDFQAVRKPEHIAKLVACIEDVTGQTLTIVEQ</sequence>
<organism evidence="1">
    <name type="scientific">freshwater metagenome</name>
    <dbReference type="NCBI Taxonomy" id="449393"/>
    <lineage>
        <taxon>unclassified sequences</taxon>
        <taxon>metagenomes</taxon>
        <taxon>ecological metagenomes</taxon>
    </lineage>
</organism>
<name>A0A6J6BQL7_9ZZZZ</name>
<gene>
    <name evidence="1" type="ORF">UFOPK1380_01073</name>
</gene>
<dbReference type="AlphaFoldDB" id="A0A6J6BQL7"/>
<evidence type="ECO:0000313" key="1">
    <source>
        <dbReference type="EMBL" id="CAB4541460.1"/>
    </source>
</evidence>
<reference evidence="1" key="1">
    <citation type="submission" date="2020-05" db="EMBL/GenBank/DDBJ databases">
        <authorList>
            <person name="Chiriac C."/>
            <person name="Salcher M."/>
            <person name="Ghai R."/>
            <person name="Kavagutti S V."/>
        </authorList>
    </citation>
    <scope>NUCLEOTIDE SEQUENCE</scope>
</reference>
<proteinExistence type="predicted"/>